<organism evidence="1">
    <name type="scientific">Rhizophora mucronata</name>
    <name type="common">Asiatic mangrove</name>
    <dbReference type="NCBI Taxonomy" id="61149"/>
    <lineage>
        <taxon>Eukaryota</taxon>
        <taxon>Viridiplantae</taxon>
        <taxon>Streptophyta</taxon>
        <taxon>Embryophyta</taxon>
        <taxon>Tracheophyta</taxon>
        <taxon>Spermatophyta</taxon>
        <taxon>Magnoliopsida</taxon>
        <taxon>eudicotyledons</taxon>
        <taxon>Gunneridae</taxon>
        <taxon>Pentapetalae</taxon>
        <taxon>rosids</taxon>
        <taxon>fabids</taxon>
        <taxon>Malpighiales</taxon>
        <taxon>Rhizophoraceae</taxon>
        <taxon>Rhizophora</taxon>
    </lineage>
</organism>
<reference evidence="1" key="1">
    <citation type="submission" date="2018-02" db="EMBL/GenBank/DDBJ databases">
        <title>Rhizophora mucronata_Transcriptome.</title>
        <authorList>
            <person name="Meera S.P."/>
            <person name="Sreeshan A."/>
            <person name="Augustine A."/>
        </authorList>
    </citation>
    <scope>NUCLEOTIDE SEQUENCE</scope>
    <source>
        <tissue evidence="1">Leaf</tissue>
    </source>
</reference>
<sequence>MAWDHIRVSSNHTPLALSITRIDESIRKFTVY</sequence>
<accession>A0A2P2PT09</accession>
<evidence type="ECO:0000313" key="1">
    <source>
        <dbReference type="EMBL" id="MBX57842.1"/>
    </source>
</evidence>
<dbReference type="AlphaFoldDB" id="A0A2P2PT09"/>
<name>A0A2P2PT09_RHIMU</name>
<proteinExistence type="predicted"/>
<protein>
    <submittedName>
        <fullName evidence="1">Uncharacterized protein</fullName>
    </submittedName>
</protein>
<dbReference type="EMBL" id="GGEC01077358">
    <property type="protein sequence ID" value="MBX57842.1"/>
    <property type="molecule type" value="Transcribed_RNA"/>
</dbReference>